<evidence type="ECO:0000256" key="2">
    <source>
        <dbReference type="ARBA" id="ARBA00009261"/>
    </source>
</evidence>
<evidence type="ECO:0000256" key="5">
    <source>
        <dbReference type="ARBA" id="ARBA00022692"/>
    </source>
</evidence>
<keyword evidence="7 8" id="KW-0472">Membrane</keyword>
<keyword evidence="3 8" id="KW-0813">Transport</keyword>
<dbReference type="PRINTS" id="PR00175">
    <property type="entry name" value="NAALASMPORT"/>
</dbReference>
<keyword evidence="4" id="KW-1003">Cell membrane</keyword>
<dbReference type="Pfam" id="PF01235">
    <property type="entry name" value="Na_Ala_symp"/>
    <property type="match status" value="1"/>
</dbReference>
<feature type="transmembrane region" description="Helical" evidence="8">
    <location>
        <begin position="331"/>
        <end position="354"/>
    </location>
</feature>
<feature type="transmembrane region" description="Helical" evidence="8">
    <location>
        <begin position="425"/>
        <end position="446"/>
    </location>
</feature>
<feature type="transmembrane region" description="Helical" evidence="8">
    <location>
        <begin position="466"/>
        <end position="484"/>
    </location>
</feature>
<comment type="caution">
    <text evidence="9">The sequence shown here is derived from an EMBL/GenBank/DDBJ whole genome shotgun (WGS) entry which is preliminary data.</text>
</comment>
<dbReference type="InterPro" id="IPR001463">
    <property type="entry name" value="Na/Ala_symport"/>
</dbReference>
<keyword evidence="10" id="KW-1185">Reference proteome</keyword>
<feature type="transmembrane region" description="Helical" evidence="8">
    <location>
        <begin position="212"/>
        <end position="230"/>
    </location>
</feature>
<evidence type="ECO:0000313" key="9">
    <source>
        <dbReference type="EMBL" id="MFC0178626.1"/>
    </source>
</evidence>
<dbReference type="PANTHER" id="PTHR30330">
    <property type="entry name" value="AGSS FAMILY TRANSPORTER, SODIUM-ALANINE"/>
    <property type="match status" value="1"/>
</dbReference>
<evidence type="ECO:0000256" key="8">
    <source>
        <dbReference type="RuleBase" id="RU363064"/>
    </source>
</evidence>
<proteinExistence type="inferred from homology"/>
<sequence>MNEFFNAVNEMFDGIRIFSDYIWAFPTQFTWYASIPILGELAMPIIVLFAVGIFFTFKTRFIALMSFKRSVRIILSKQPSKNGVSSLSAFMLGLAMRVGPGNIVGVTGAIAVGGPGALFWMWVAAFFGMTTAFMEAVLAQIFKERKEDQFVGGLPFYGKRLLGNARWIGVFLSIAFIVYALFNIPAQTFNVFSAIDQISENVAGQKFERQSFFSYGVSIILILSSALLIFGGMPRVIRYVNILVPFKAGLFFIISISLVLINLPLIPYFFKVVFTEAFNPSAIFGGSVGVAIAQGVKRGLMSNEAGQGTITMAAALADTKHPCEQGFVQSFGVFIDTIVICTLTGFVVIFAHLWEPLDVTFWDNIKDKRIELYLESIKTLTPDSFERFVKTLIAICYGLFAFTTLLGMISFAEISANYISRKKQFILMIRILGACVFVPFGAITVLAKLELGNLWNITDLTNLMMVYLNVPILLIGAPLVYKALKHYLAHEKNERLSFDSKKELGVETDYWK</sequence>
<comment type="similarity">
    <text evidence="2 8">Belongs to the alanine or glycine:cation symporter (AGCS) (TC 2.A.25) family.</text>
</comment>
<evidence type="ECO:0000313" key="10">
    <source>
        <dbReference type="Proteomes" id="UP001589758"/>
    </source>
</evidence>
<keyword evidence="8" id="KW-0997">Cell inner membrane</keyword>
<feature type="transmembrane region" description="Helical" evidence="8">
    <location>
        <begin position="87"/>
        <end position="113"/>
    </location>
</feature>
<gene>
    <name evidence="9" type="ORF">ACFFIT_00670</name>
</gene>
<dbReference type="Gene3D" id="1.20.1740.10">
    <property type="entry name" value="Amino acid/polyamine transporter I"/>
    <property type="match status" value="1"/>
</dbReference>
<dbReference type="Proteomes" id="UP001589758">
    <property type="component" value="Unassembled WGS sequence"/>
</dbReference>
<name>A0ABV6C6N9_9GAMM</name>
<evidence type="ECO:0000256" key="3">
    <source>
        <dbReference type="ARBA" id="ARBA00022448"/>
    </source>
</evidence>
<evidence type="ECO:0000256" key="1">
    <source>
        <dbReference type="ARBA" id="ARBA00004651"/>
    </source>
</evidence>
<feature type="transmembrane region" description="Helical" evidence="8">
    <location>
        <begin position="45"/>
        <end position="67"/>
    </location>
</feature>
<dbReference type="RefSeq" id="WP_385875447.1">
    <property type="nucleotide sequence ID" value="NZ_JBHLXE010000013.1"/>
</dbReference>
<dbReference type="PROSITE" id="PS00873">
    <property type="entry name" value="NA_ALANINE_SYMP"/>
    <property type="match status" value="1"/>
</dbReference>
<protein>
    <submittedName>
        <fullName evidence="9">Alanine/glycine:cation symporter family protein</fullName>
    </submittedName>
</protein>
<feature type="transmembrane region" description="Helical" evidence="8">
    <location>
        <begin position="242"/>
        <end position="265"/>
    </location>
</feature>
<evidence type="ECO:0000256" key="4">
    <source>
        <dbReference type="ARBA" id="ARBA00022475"/>
    </source>
</evidence>
<keyword evidence="5 8" id="KW-0812">Transmembrane</keyword>
<evidence type="ECO:0000256" key="6">
    <source>
        <dbReference type="ARBA" id="ARBA00022989"/>
    </source>
</evidence>
<dbReference type="EMBL" id="JBHLXE010000013">
    <property type="protein sequence ID" value="MFC0178626.1"/>
    <property type="molecule type" value="Genomic_DNA"/>
</dbReference>
<evidence type="ECO:0000256" key="7">
    <source>
        <dbReference type="ARBA" id="ARBA00023136"/>
    </source>
</evidence>
<keyword evidence="6 8" id="KW-1133">Transmembrane helix</keyword>
<dbReference type="PANTHER" id="PTHR30330:SF1">
    <property type="entry name" value="AMINO-ACID CARRIER PROTEIN ALST"/>
    <property type="match status" value="1"/>
</dbReference>
<reference evidence="9 10" key="1">
    <citation type="submission" date="2024-09" db="EMBL/GenBank/DDBJ databases">
        <authorList>
            <person name="Sun Q."/>
            <person name="Mori K."/>
        </authorList>
    </citation>
    <scope>NUCLEOTIDE SEQUENCE [LARGE SCALE GENOMIC DNA]</scope>
    <source>
        <strain evidence="9 10">CCM 8545</strain>
    </source>
</reference>
<accession>A0ABV6C6N9</accession>
<organism evidence="9 10">
    <name type="scientific">Thorsellia kenyensis</name>
    <dbReference type="NCBI Taxonomy" id="1549888"/>
    <lineage>
        <taxon>Bacteria</taxon>
        <taxon>Pseudomonadati</taxon>
        <taxon>Pseudomonadota</taxon>
        <taxon>Gammaproteobacteria</taxon>
        <taxon>Enterobacterales</taxon>
        <taxon>Thorselliaceae</taxon>
        <taxon>Thorsellia</taxon>
    </lineage>
</organism>
<feature type="transmembrane region" description="Helical" evidence="8">
    <location>
        <begin position="392"/>
        <end position="413"/>
    </location>
</feature>
<feature type="transmembrane region" description="Helical" evidence="8">
    <location>
        <begin position="163"/>
        <end position="182"/>
    </location>
</feature>
<comment type="subcellular location">
    <subcellularLocation>
        <location evidence="8">Cell inner membrane</location>
        <topology evidence="8">Multi-pass membrane protein</topology>
    </subcellularLocation>
    <subcellularLocation>
        <location evidence="1">Cell membrane</location>
        <topology evidence="1">Multi-pass membrane protein</topology>
    </subcellularLocation>
</comment>
<dbReference type="NCBIfam" id="TIGR00835">
    <property type="entry name" value="agcS"/>
    <property type="match status" value="1"/>
</dbReference>
<keyword evidence="8" id="KW-0769">Symport</keyword>